<dbReference type="AlphaFoldDB" id="T1KLT2"/>
<organism evidence="4 5">
    <name type="scientific">Tetranychus urticae</name>
    <name type="common">Two-spotted spider mite</name>
    <dbReference type="NCBI Taxonomy" id="32264"/>
    <lineage>
        <taxon>Eukaryota</taxon>
        <taxon>Metazoa</taxon>
        <taxon>Ecdysozoa</taxon>
        <taxon>Arthropoda</taxon>
        <taxon>Chelicerata</taxon>
        <taxon>Arachnida</taxon>
        <taxon>Acari</taxon>
        <taxon>Acariformes</taxon>
        <taxon>Trombidiformes</taxon>
        <taxon>Prostigmata</taxon>
        <taxon>Eleutherengona</taxon>
        <taxon>Raphignathae</taxon>
        <taxon>Tetranychoidea</taxon>
        <taxon>Tetranychidae</taxon>
        <taxon>Tetranychus</taxon>
    </lineage>
</organism>
<accession>T1KLT2</accession>
<evidence type="ECO:0000256" key="1">
    <source>
        <dbReference type="ARBA" id="ARBA00005589"/>
    </source>
</evidence>
<dbReference type="OMA" id="PHYKNVR"/>
<evidence type="ECO:0000256" key="2">
    <source>
        <dbReference type="ARBA" id="ARBA00022980"/>
    </source>
</evidence>
<comment type="similarity">
    <text evidence="1">Belongs to the bacterial ribosomal protein bS18 family.</text>
</comment>
<dbReference type="PANTHER" id="PTHR13479">
    <property type="entry name" value="30S RIBOSOMAL PROTEIN S18"/>
    <property type="match status" value="1"/>
</dbReference>
<reference evidence="4" key="2">
    <citation type="submission" date="2015-06" db="UniProtKB">
        <authorList>
            <consortium name="EnsemblMetazoa"/>
        </authorList>
    </citation>
    <scope>IDENTIFICATION</scope>
</reference>
<reference evidence="5" key="1">
    <citation type="submission" date="2011-08" db="EMBL/GenBank/DDBJ databases">
        <authorList>
            <person name="Rombauts S."/>
        </authorList>
    </citation>
    <scope>NUCLEOTIDE SEQUENCE</scope>
    <source>
        <strain evidence="5">London</strain>
    </source>
</reference>
<dbReference type="GO" id="GO:0032543">
    <property type="term" value="P:mitochondrial translation"/>
    <property type="evidence" value="ECO:0007669"/>
    <property type="project" value="TreeGrafter"/>
</dbReference>
<dbReference type="OrthoDB" id="10066799at2759"/>
<protein>
    <recommendedName>
        <fullName evidence="6">28S ribosomal protein S18c, mitochondrial</fullName>
    </recommendedName>
</protein>
<keyword evidence="5" id="KW-1185">Reference proteome</keyword>
<dbReference type="HOGENOM" id="CLU_139337_3_0_1"/>
<name>T1KLT2_TETUR</name>
<dbReference type="eggNOG" id="KOG3162">
    <property type="taxonomic scope" value="Eukaryota"/>
</dbReference>
<keyword evidence="2" id="KW-0689">Ribosomal protein</keyword>
<dbReference type="EMBL" id="CAEY01000212">
    <property type="status" value="NOT_ANNOTATED_CDS"/>
    <property type="molecule type" value="Genomic_DNA"/>
</dbReference>
<dbReference type="Gene3D" id="4.10.640.10">
    <property type="entry name" value="Ribosomal protein S18"/>
    <property type="match status" value="1"/>
</dbReference>
<evidence type="ECO:0000313" key="5">
    <source>
        <dbReference type="Proteomes" id="UP000015104"/>
    </source>
</evidence>
<dbReference type="KEGG" id="tut:107365295"/>
<sequence>MAFKLVQGILKSRVQISSVNKLLSHEALVYKPLIRQNSNFCPDDAPVSEMENPFKKKVTQCILCKYKIELNYKNPRLLSQFISPLTGSIYDKHITGLCEGQQNKLIDMLKKSRYNGFMGYIFKDPRFKNDPKLFDPTRPLRPNPH</sequence>
<gene>
    <name evidence="4" type="primary">107365295</name>
</gene>
<evidence type="ECO:0000256" key="3">
    <source>
        <dbReference type="ARBA" id="ARBA00023274"/>
    </source>
</evidence>
<dbReference type="Proteomes" id="UP000015104">
    <property type="component" value="Unassembled WGS sequence"/>
</dbReference>
<dbReference type="EnsemblMetazoa" id="tetur14g03550.1">
    <property type="protein sequence ID" value="tetur14g03550.1"/>
    <property type="gene ID" value="tetur14g03550"/>
</dbReference>
<dbReference type="PANTHER" id="PTHR13479:SF40">
    <property type="entry name" value="SMALL RIBOSOMAL SUBUNIT PROTEIN BS18M"/>
    <property type="match status" value="1"/>
</dbReference>
<dbReference type="InterPro" id="IPR036870">
    <property type="entry name" value="Ribosomal_bS18_sf"/>
</dbReference>
<evidence type="ECO:0000313" key="4">
    <source>
        <dbReference type="EnsemblMetazoa" id="tetur14g03550.1"/>
    </source>
</evidence>
<dbReference type="GO" id="GO:0003735">
    <property type="term" value="F:structural constituent of ribosome"/>
    <property type="evidence" value="ECO:0007669"/>
    <property type="project" value="InterPro"/>
</dbReference>
<dbReference type="STRING" id="32264.T1KLT2"/>
<dbReference type="GO" id="GO:0070181">
    <property type="term" value="F:small ribosomal subunit rRNA binding"/>
    <property type="evidence" value="ECO:0007669"/>
    <property type="project" value="TreeGrafter"/>
</dbReference>
<dbReference type="GO" id="GO:0005763">
    <property type="term" value="C:mitochondrial small ribosomal subunit"/>
    <property type="evidence" value="ECO:0007669"/>
    <property type="project" value="TreeGrafter"/>
</dbReference>
<dbReference type="Pfam" id="PF01084">
    <property type="entry name" value="Ribosomal_S18"/>
    <property type="match status" value="1"/>
</dbReference>
<evidence type="ECO:0008006" key="6">
    <source>
        <dbReference type="Google" id="ProtNLM"/>
    </source>
</evidence>
<dbReference type="InterPro" id="IPR001648">
    <property type="entry name" value="Ribosomal_bS18"/>
</dbReference>
<dbReference type="SUPFAM" id="SSF46911">
    <property type="entry name" value="Ribosomal protein S18"/>
    <property type="match status" value="1"/>
</dbReference>
<proteinExistence type="inferred from homology"/>
<keyword evidence="3" id="KW-0687">Ribonucleoprotein</keyword>